<dbReference type="RefSeq" id="WP_284238277.1">
    <property type="nucleotide sequence ID" value="NZ_BSSQ01000007.1"/>
</dbReference>
<accession>A0ABQ6G985</accession>
<dbReference type="Proteomes" id="UP001157114">
    <property type="component" value="Unassembled WGS sequence"/>
</dbReference>
<protein>
    <submittedName>
        <fullName evidence="4">TetR family transcriptional regulator</fullName>
    </submittedName>
</protein>
<evidence type="ECO:0000256" key="2">
    <source>
        <dbReference type="PROSITE-ProRule" id="PRU00335"/>
    </source>
</evidence>
<gene>
    <name evidence="4" type="ORF">MU1_18640</name>
</gene>
<dbReference type="Gene3D" id="1.10.357.10">
    <property type="entry name" value="Tetracycline Repressor, domain 2"/>
    <property type="match status" value="1"/>
</dbReference>
<dbReference type="PROSITE" id="PS50977">
    <property type="entry name" value="HTH_TETR_2"/>
    <property type="match status" value="1"/>
</dbReference>
<dbReference type="EMBL" id="BSSQ01000007">
    <property type="protein sequence ID" value="GLX67519.1"/>
    <property type="molecule type" value="Genomic_DNA"/>
</dbReference>
<evidence type="ECO:0000313" key="5">
    <source>
        <dbReference type="Proteomes" id="UP001157114"/>
    </source>
</evidence>
<evidence type="ECO:0000313" key="4">
    <source>
        <dbReference type="EMBL" id="GLX67519.1"/>
    </source>
</evidence>
<dbReference type="Pfam" id="PF00440">
    <property type="entry name" value="TetR_N"/>
    <property type="match status" value="1"/>
</dbReference>
<comment type="caution">
    <text evidence="4">The sequence shown here is derived from an EMBL/GenBank/DDBJ whole genome shotgun (WGS) entry which is preliminary data.</text>
</comment>
<evidence type="ECO:0000256" key="1">
    <source>
        <dbReference type="ARBA" id="ARBA00023125"/>
    </source>
</evidence>
<feature type="DNA-binding region" description="H-T-H motif" evidence="2">
    <location>
        <begin position="33"/>
        <end position="52"/>
    </location>
</feature>
<dbReference type="InterPro" id="IPR009057">
    <property type="entry name" value="Homeodomain-like_sf"/>
</dbReference>
<reference evidence="4 5" key="1">
    <citation type="submission" date="2023-03" db="EMBL/GenBank/DDBJ databases">
        <title>Draft genome sequence of the bacteria which degrade cell wall of Tricholomamatutake.</title>
        <authorList>
            <person name="Konishi Y."/>
            <person name="Fukuta Y."/>
            <person name="Shirasaka N."/>
        </authorList>
    </citation>
    <scope>NUCLEOTIDE SEQUENCE [LARGE SCALE GENOMIC DNA]</scope>
    <source>
        <strain evidence="5">mu1</strain>
    </source>
</reference>
<keyword evidence="1 2" id="KW-0238">DNA-binding</keyword>
<dbReference type="InterPro" id="IPR001647">
    <property type="entry name" value="HTH_TetR"/>
</dbReference>
<dbReference type="SUPFAM" id="SSF46689">
    <property type="entry name" value="Homeodomain-like"/>
    <property type="match status" value="1"/>
</dbReference>
<sequence length="221" mass="26180">MNRNETDKKHKARSKLIAKLIPYLRKNGLQSVRMDEIARVMEVSRATLYKYFSTKEEIIGFIIEGFIGYINELTLQPLDSEQSFSSRFQLIFEQTVSLNEYFTEIFLKELETSYPEWHDKLDEAMKQRERLILAFYEEGVHKGIFNNVNGKLLIKQDEILRGMFNVKYLMTNQLTVEQVLHDYYQLKKIQLFKPDKLSAVDDAGMMPRIEHLTQKITKHLF</sequence>
<name>A0ABQ6G985_9BACL</name>
<feature type="domain" description="HTH tetR-type" evidence="3">
    <location>
        <begin position="10"/>
        <end position="70"/>
    </location>
</feature>
<evidence type="ECO:0000259" key="3">
    <source>
        <dbReference type="PROSITE" id="PS50977"/>
    </source>
</evidence>
<keyword evidence="5" id="KW-1185">Reference proteome</keyword>
<proteinExistence type="predicted"/>
<organism evidence="4 5">
    <name type="scientific">Paenibacillus glycanilyticus</name>
    <dbReference type="NCBI Taxonomy" id="126569"/>
    <lineage>
        <taxon>Bacteria</taxon>
        <taxon>Bacillati</taxon>
        <taxon>Bacillota</taxon>
        <taxon>Bacilli</taxon>
        <taxon>Bacillales</taxon>
        <taxon>Paenibacillaceae</taxon>
        <taxon>Paenibacillus</taxon>
    </lineage>
</organism>